<comment type="domain">
    <text evidence="9">Composed of three domains: the N-terminal N domain, which is responsible for interactions with the ribosome, the central G domain, which binds GTP, and the C-terminal M domain, which binds the RNA and the signal sequence of the RNC.</text>
</comment>
<evidence type="ECO:0000256" key="3">
    <source>
        <dbReference type="ARBA" id="ARBA00022801"/>
    </source>
</evidence>
<evidence type="ECO:0000259" key="11">
    <source>
        <dbReference type="PROSITE" id="PS00300"/>
    </source>
</evidence>
<accession>A0A6V8PC08</accession>
<dbReference type="SUPFAM" id="SSF52540">
    <property type="entry name" value="P-loop containing nucleoside triphosphate hydrolases"/>
    <property type="match status" value="1"/>
</dbReference>
<dbReference type="Pfam" id="PF02881">
    <property type="entry name" value="SRP54_N"/>
    <property type="match status" value="1"/>
</dbReference>
<dbReference type="SUPFAM" id="SSF47446">
    <property type="entry name" value="Signal peptide-binding domain"/>
    <property type="match status" value="1"/>
</dbReference>
<comment type="caution">
    <text evidence="13">The sequence shown here is derived from an EMBL/GenBank/DDBJ whole genome shotgun (WGS) entry which is preliminary data.</text>
</comment>
<dbReference type="Proteomes" id="UP000588083">
    <property type="component" value="Unassembled WGS sequence"/>
</dbReference>
<organism evidence="13 15">
    <name type="scientific">Candidatus Hakubella thermalkaliphila</name>
    <dbReference type="NCBI Taxonomy" id="2754717"/>
    <lineage>
        <taxon>Bacteria</taxon>
        <taxon>Bacillati</taxon>
        <taxon>Actinomycetota</taxon>
        <taxon>Actinomycetota incertae sedis</taxon>
        <taxon>Candidatus Hakubellales</taxon>
        <taxon>Candidatus Hakubellaceae</taxon>
        <taxon>Candidatus Hakubella</taxon>
    </lineage>
</organism>
<feature type="binding site" evidence="9">
    <location>
        <begin position="247"/>
        <end position="250"/>
    </location>
    <ligand>
        <name>GTP</name>
        <dbReference type="ChEBI" id="CHEBI:37565"/>
    </ligand>
</feature>
<evidence type="ECO:0000256" key="10">
    <source>
        <dbReference type="SAM" id="Coils"/>
    </source>
</evidence>
<dbReference type="NCBIfam" id="TIGR00959">
    <property type="entry name" value="ffh"/>
    <property type="match status" value="1"/>
</dbReference>
<keyword evidence="3 9" id="KW-0378">Hydrolase</keyword>
<keyword evidence="2 9" id="KW-0547">Nucleotide-binding</keyword>
<gene>
    <name evidence="9" type="primary">ffh</name>
    <name evidence="12" type="ORF">HKBW3S09_01199</name>
    <name evidence="13" type="ORF">HKBW3S34_00739</name>
</gene>
<dbReference type="Pfam" id="PF00448">
    <property type="entry name" value="SRP54"/>
    <property type="match status" value="1"/>
</dbReference>
<evidence type="ECO:0000313" key="13">
    <source>
        <dbReference type="EMBL" id="GFP29818.1"/>
    </source>
</evidence>
<dbReference type="Proteomes" id="UP000585609">
    <property type="component" value="Unassembled WGS sequence"/>
</dbReference>
<dbReference type="InterPro" id="IPR004125">
    <property type="entry name" value="Signal_recog_particle_SRP54_M"/>
</dbReference>
<dbReference type="InterPro" id="IPR004780">
    <property type="entry name" value="SRP"/>
</dbReference>
<dbReference type="AlphaFoldDB" id="A0A6V8PC08"/>
<dbReference type="PROSITE" id="PS00300">
    <property type="entry name" value="SRP54"/>
    <property type="match status" value="1"/>
</dbReference>
<evidence type="ECO:0000313" key="14">
    <source>
        <dbReference type="Proteomes" id="UP000585609"/>
    </source>
</evidence>
<keyword evidence="7 9" id="KW-0687">Ribonucleoprotein</keyword>
<dbReference type="Gene3D" id="1.10.260.30">
    <property type="entry name" value="Signal recognition particle, SRP54 subunit, M-domain"/>
    <property type="match status" value="1"/>
</dbReference>
<dbReference type="GO" id="GO:0008312">
    <property type="term" value="F:7S RNA binding"/>
    <property type="evidence" value="ECO:0007669"/>
    <property type="project" value="InterPro"/>
</dbReference>
<dbReference type="GO" id="GO:0003924">
    <property type="term" value="F:GTPase activity"/>
    <property type="evidence" value="ECO:0007669"/>
    <property type="project" value="UniProtKB-UniRule"/>
</dbReference>
<keyword evidence="10" id="KW-0175">Coiled coil</keyword>
<evidence type="ECO:0000256" key="4">
    <source>
        <dbReference type="ARBA" id="ARBA00022884"/>
    </source>
</evidence>
<dbReference type="InterPro" id="IPR036891">
    <property type="entry name" value="Signal_recog_part_SRP54_M_sf"/>
</dbReference>
<dbReference type="Pfam" id="PF02978">
    <property type="entry name" value="SRP_SPB"/>
    <property type="match status" value="1"/>
</dbReference>
<dbReference type="EMBL" id="BLRW01000179">
    <property type="protein sequence ID" value="GFP23734.1"/>
    <property type="molecule type" value="Genomic_DNA"/>
</dbReference>
<reference evidence="14 15" key="1">
    <citation type="journal article" date="2020" name="Front. Microbiol.">
        <title>Single-cell genomics of novel Actinobacteria with the Wood-Ljungdahl pathway discovered in a serpentinizing system.</title>
        <authorList>
            <person name="Merino N."/>
            <person name="Kawai M."/>
            <person name="Boyd E.S."/>
            <person name="Colman D.R."/>
            <person name="McGlynn S.E."/>
            <person name="Nealson K.H."/>
            <person name="Kurokawa K."/>
            <person name="Hongoh Y."/>
        </authorList>
    </citation>
    <scope>NUCLEOTIDE SEQUENCE [LARGE SCALE GENOMIC DNA]</scope>
    <source>
        <strain evidence="12 14">S09_30</strain>
        <strain evidence="13 15">S34</strain>
    </source>
</reference>
<evidence type="ECO:0000256" key="7">
    <source>
        <dbReference type="ARBA" id="ARBA00023274"/>
    </source>
</evidence>
<evidence type="ECO:0000256" key="2">
    <source>
        <dbReference type="ARBA" id="ARBA00022741"/>
    </source>
</evidence>
<dbReference type="EMBL" id="BLRZ01000026">
    <property type="protein sequence ID" value="GFP29818.1"/>
    <property type="molecule type" value="Genomic_DNA"/>
</dbReference>
<comment type="function">
    <text evidence="9">Involved in targeting and insertion of nascent membrane proteins into the cytoplasmic membrane. Binds to the hydrophobic signal sequence of the ribosome-nascent chain (RNC) as it emerges from the ribosomes. The SRP-RNC complex is then targeted to the cytoplasmic membrane where it interacts with the SRP receptor FtsY.</text>
</comment>
<dbReference type="EC" id="3.6.5.4" evidence="9"/>
<feature type="coiled-coil region" evidence="10">
    <location>
        <begin position="299"/>
        <end position="326"/>
    </location>
</feature>
<dbReference type="HAMAP" id="MF_00306">
    <property type="entry name" value="SRP54"/>
    <property type="match status" value="1"/>
</dbReference>
<evidence type="ECO:0000313" key="15">
    <source>
        <dbReference type="Proteomes" id="UP000588083"/>
    </source>
</evidence>
<dbReference type="CDD" id="cd18539">
    <property type="entry name" value="SRP_G"/>
    <property type="match status" value="1"/>
</dbReference>
<dbReference type="InterPro" id="IPR000897">
    <property type="entry name" value="SRP54_GTPase_dom"/>
</dbReference>
<comment type="caution">
    <text evidence="9">Lacks conserved residue(s) required for the propagation of feature annotation.</text>
</comment>
<comment type="subunit">
    <text evidence="9">Part of the signal recognition particle protein translocation system, which is composed of SRP and FtsY.</text>
</comment>
<evidence type="ECO:0000256" key="8">
    <source>
        <dbReference type="ARBA" id="ARBA00048027"/>
    </source>
</evidence>
<dbReference type="GO" id="GO:0005525">
    <property type="term" value="F:GTP binding"/>
    <property type="evidence" value="ECO:0007669"/>
    <property type="project" value="UniProtKB-UniRule"/>
</dbReference>
<dbReference type="InterPro" id="IPR003593">
    <property type="entry name" value="AAA+_ATPase"/>
</dbReference>
<keyword evidence="9" id="KW-0963">Cytoplasm</keyword>
<keyword evidence="6 9" id="KW-0733">Signal recognition particle</keyword>
<dbReference type="SMART" id="SM00962">
    <property type="entry name" value="SRP54"/>
    <property type="match status" value="1"/>
</dbReference>
<proteinExistence type="inferred from homology"/>
<comment type="similarity">
    <text evidence="1 9">Belongs to the GTP-binding SRP family. SRP54 subfamily.</text>
</comment>
<dbReference type="PANTHER" id="PTHR11564">
    <property type="entry name" value="SIGNAL RECOGNITION PARTICLE 54K PROTEIN SRP54"/>
    <property type="match status" value="1"/>
</dbReference>
<comment type="catalytic activity">
    <reaction evidence="8 9">
        <text>GTP + H2O = GDP + phosphate + H(+)</text>
        <dbReference type="Rhea" id="RHEA:19669"/>
        <dbReference type="ChEBI" id="CHEBI:15377"/>
        <dbReference type="ChEBI" id="CHEBI:15378"/>
        <dbReference type="ChEBI" id="CHEBI:37565"/>
        <dbReference type="ChEBI" id="CHEBI:43474"/>
        <dbReference type="ChEBI" id="CHEBI:58189"/>
        <dbReference type="EC" id="3.6.5.4"/>
    </reaction>
</comment>
<dbReference type="GO" id="GO:0048500">
    <property type="term" value="C:signal recognition particle"/>
    <property type="evidence" value="ECO:0007669"/>
    <property type="project" value="UniProtKB-UniRule"/>
</dbReference>
<dbReference type="Gene3D" id="1.20.120.140">
    <property type="entry name" value="Signal recognition particle SRP54, nucleotide-binding domain"/>
    <property type="match status" value="1"/>
</dbReference>
<comment type="subcellular location">
    <subcellularLocation>
        <location evidence="9">Cytoplasm</location>
    </subcellularLocation>
    <text evidence="9">The SRP-RNC complex is targeted to the cytoplasmic membrane.</text>
</comment>
<evidence type="ECO:0000256" key="1">
    <source>
        <dbReference type="ARBA" id="ARBA00005450"/>
    </source>
</evidence>
<dbReference type="RefSeq" id="WP_176237926.1">
    <property type="nucleotide sequence ID" value="NZ_BLRZ01000026.1"/>
</dbReference>
<evidence type="ECO:0000256" key="6">
    <source>
        <dbReference type="ARBA" id="ARBA00023135"/>
    </source>
</evidence>
<dbReference type="InterPro" id="IPR013822">
    <property type="entry name" value="Signal_recog_particl_SRP54_hlx"/>
</dbReference>
<dbReference type="InterPro" id="IPR022941">
    <property type="entry name" value="SRP54"/>
</dbReference>
<evidence type="ECO:0000313" key="12">
    <source>
        <dbReference type="EMBL" id="GFP23734.1"/>
    </source>
</evidence>
<dbReference type="Gene3D" id="3.40.50.300">
    <property type="entry name" value="P-loop containing nucleotide triphosphate hydrolases"/>
    <property type="match status" value="1"/>
</dbReference>
<sequence length="442" mass="49716">MFESLTNRFQALFSRIRSKGIVRKEDLASSLREIRLALLEADVNYHVVKDLLSRVEKRALGAEVLESLTPAQQIVKIVHQELTALMGSTVSKFSLSSPPTVIMVVGLQGSGKTTFCGKLARYLIQKGKNTLLVPADLRRPAAVDQLITIAREAESDVYEEVKAGMRALEVCHSAIKEARKRGSDAVVMDTGGRLHIDMQMMEELAEMRRKIKPHQILLVVDAMTGQDAVNIAQKFKEYVDYDGIVLTKLDSDTRGGAALSIRAITEKPVKFVSVGEKLDDLEPFYPDRIASRILGMGDVLSLIEKAQQLTDEKKAKEIERKIISREFDLEDFLDQINQVGKLGSLNQVMEMLPGWQKLKGSNMVSLDESRIKVTKAIIQSMTREERRKPSLIEGSRKKRIARGSGTSIVEVNRLLKQFEQVRSMMHHFSRKKGIKRFPFPMP</sequence>
<dbReference type="SMART" id="SM00963">
    <property type="entry name" value="SRP54_N"/>
    <property type="match status" value="1"/>
</dbReference>
<evidence type="ECO:0000256" key="5">
    <source>
        <dbReference type="ARBA" id="ARBA00023134"/>
    </source>
</evidence>
<dbReference type="PANTHER" id="PTHR11564:SF5">
    <property type="entry name" value="SIGNAL RECOGNITION PARTICLE SUBUNIT SRP54"/>
    <property type="match status" value="1"/>
</dbReference>
<feature type="binding site" evidence="9">
    <location>
        <begin position="106"/>
        <end position="113"/>
    </location>
    <ligand>
        <name>GTP</name>
        <dbReference type="ChEBI" id="CHEBI:37565"/>
    </ligand>
</feature>
<dbReference type="GO" id="GO:0006614">
    <property type="term" value="P:SRP-dependent cotranslational protein targeting to membrane"/>
    <property type="evidence" value="ECO:0007669"/>
    <property type="project" value="InterPro"/>
</dbReference>
<keyword evidence="15" id="KW-1185">Reference proteome</keyword>
<dbReference type="InterPro" id="IPR042101">
    <property type="entry name" value="SRP54_N_sf"/>
</dbReference>
<keyword evidence="4 9" id="KW-0694">RNA-binding</keyword>
<feature type="domain" description="SRP54-type proteins GTP-binding" evidence="11">
    <location>
        <begin position="268"/>
        <end position="281"/>
    </location>
</feature>
<dbReference type="SMART" id="SM00382">
    <property type="entry name" value="AAA"/>
    <property type="match status" value="1"/>
</dbReference>
<dbReference type="InterPro" id="IPR027417">
    <property type="entry name" value="P-loop_NTPase"/>
</dbReference>
<name>A0A6V8PC08_9ACTN</name>
<keyword evidence="5 9" id="KW-0342">GTP-binding</keyword>
<evidence type="ECO:0000256" key="9">
    <source>
        <dbReference type="HAMAP-Rule" id="MF_00306"/>
    </source>
</evidence>
<protein>
    <recommendedName>
        <fullName evidence="9">Signal recognition particle protein</fullName>
        <ecNumber evidence="9">3.6.5.4</ecNumber>
    </recommendedName>
    <alternativeName>
        <fullName evidence="9">Fifty-four homolog</fullName>
    </alternativeName>
</protein>